<evidence type="ECO:0000256" key="2">
    <source>
        <dbReference type="ARBA" id="ARBA00022490"/>
    </source>
</evidence>
<reference evidence="16 17" key="1">
    <citation type="submission" date="2017-08" db="EMBL/GenBank/DDBJ databases">
        <title>Substantial Increase in Enzyme Production by Combined Drug-Resistance Mutations in Paenibacillus agaridevorans.</title>
        <authorList>
            <person name="Tanaka Y."/>
            <person name="Funane K."/>
            <person name="Hosaka T."/>
            <person name="Shiwa Y."/>
            <person name="Fujita N."/>
            <person name="Miyazaki T."/>
            <person name="Yoshikawa H."/>
            <person name="Murakami K."/>
            <person name="Kasahara K."/>
            <person name="Inaoka T."/>
            <person name="Hiraga Y."/>
            <person name="Ochi K."/>
        </authorList>
    </citation>
    <scope>NUCLEOTIDE SEQUENCE [LARGE SCALE GENOMIC DNA]</scope>
    <source>
        <strain evidence="16 17">T-3040</strain>
    </source>
</reference>
<evidence type="ECO:0000313" key="17">
    <source>
        <dbReference type="Proteomes" id="UP000245202"/>
    </source>
</evidence>
<dbReference type="SMART" id="SM00862">
    <property type="entry name" value="Trans_reg_C"/>
    <property type="match status" value="1"/>
</dbReference>
<dbReference type="InterPro" id="IPR001789">
    <property type="entry name" value="Sig_transdc_resp-reg_receiver"/>
</dbReference>
<feature type="domain" description="Response regulatory" evidence="14">
    <location>
        <begin position="3"/>
        <end position="115"/>
    </location>
</feature>
<evidence type="ECO:0000256" key="13">
    <source>
        <dbReference type="PROSITE-ProRule" id="PRU01091"/>
    </source>
</evidence>
<organism evidence="16 17">
    <name type="scientific">Paenibacillus agaridevorans</name>
    <dbReference type="NCBI Taxonomy" id="171404"/>
    <lineage>
        <taxon>Bacteria</taxon>
        <taxon>Bacillati</taxon>
        <taxon>Bacillota</taxon>
        <taxon>Bacilli</taxon>
        <taxon>Bacillales</taxon>
        <taxon>Paenibacillaceae</taxon>
        <taxon>Paenibacillus</taxon>
    </lineage>
</organism>
<dbReference type="InterPro" id="IPR036388">
    <property type="entry name" value="WH-like_DNA-bd_sf"/>
</dbReference>
<evidence type="ECO:0000256" key="9">
    <source>
        <dbReference type="ARBA" id="ARBA00023163"/>
    </source>
</evidence>
<evidence type="ECO:0000256" key="10">
    <source>
        <dbReference type="ARBA" id="ARBA00037471"/>
    </source>
</evidence>
<feature type="modified residue" description="4-aspartylphosphate" evidence="12">
    <location>
        <position position="51"/>
    </location>
</feature>
<evidence type="ECO:0000256" key="7">
    <source>
        <dbReference type="ARBA" id="ARBA00023125"/>
    </source>
</evidence>
<dbReference type="PANTHER" id="PTHR48111:SF49">
    <property type="entry name" value="HEME RESPONSE REGULATOR HSSR"/>
    <property type="match status" value="1"/>
</dbReference>
<dbReference type="GO" id="GO:0006355">
    <property type="term" value="P:regulation of DNA-templated transcription"/>
    <property type="evidence" value="ECO:0007669"/>
    <property type="project" value="InterPro"/>
</dbReference>
<dbReference type="InterPro" id="IPR039420">
    <property type="entry name" value="WalR-like"/>
</dbReference>
<gene>
    <name evidence="16" type="ORF">PAT3040_03092</name>
</gene>
<feature type="DNA-binding region" description="OmpR/PhoB-type" evidence="13">
    <location>
        <begin position="123"/>
        <end position="220"/>
    </location>
</feature>
<keyword evidence="17" id="KW-1185">Reference proteome</keyword>
<keyword evidence="7 13" id="KW-0238">DNA-binding</keyword>
<dbReference type="Gene3D" id="1.10.10.10">
    <property type="entry name" value="Winged helix-like DNA-binding domain superfamily/Winged helix DNA-binding domain"/>
    <property type="match status" value="1"/>
</dbReference>
<evidence type="ECO:0000256" key="3">
    <source>
        <dbReference type="ARBA" id="ARBA00022553"/>
    </source>
</evidence>
<comment type="caution">
    <text evidence="16">The sequence shown here is derived from an EMBL/GenBank/DDBJ whole genome shotgun (WGS) entry which is preliminary data.</text>
</comment>
<accession>A0A2R5EP74</accession>
<dbReference type="CDD" id="cd00383">
    <property type="entry name" value="trans_reg_C"/>
    <property type="match status" value="1"/>
</dbReference>
<evidence type="ECO:0000256" key="6">
    <source>
        <dbReference type="ARBA" id="ARBA00023026"/>
    </source>
</evidence>
<dbReference type="InterPro" id="IPR001867">
    <property type="entry name" value="OmpR/PhoB-type_DNA-bd"/>
</dbReference>
<evidence type="ECO:0000256" key="5">
    <source>
        <dbReference type="ARBA" id="ARBA00023015"/>
    </source>
</evidence>
<dbReference type="CDD" id="cd17574">
    <property type="entry name" value="REC_OmpR"/>
    <property type="match status" value="1"/>
</dbReference>
<evidence type="ECO:0000313" key="16">
    <source>
        <dbReference type="EMBL" id="GBG08506.1"/>
    </source>
</evidence>
<dbReference type="GO" id="GO:0032993">
    <property type="term" value="C:protein-DNA complex"/>
    <property type="evidence" value="ECO:0007669"/>
    <property type="project" value="TreeGrafter"/>
</dbReference>
<dbReference type="SUPFAM" id="SSF52172">
    <property type="entry name" value="CheY-like"/>
    <property type="match status" value="1"/>
</dbReference>
<keyword evidence="3 12" id="KW-0597">Phosphoprotein</keyword>
<protein>
    <recommendedName>
        <fullName evidence="11">Heme response regulator HssR</fullName>
    </recommendedName>
</protein>
<dbReference type="AlphaFoldDB" id="A0A2R5EP74"/>
<dbReference type="RefSeq" id="WP_108993445.1">
    <property type="nucleotide sequence ID" value="NZ_BDQX01000171.1"/>
</dbReference>
<evidence type="ECO:0000256" key="12">
    <source>
        <dbReference type="PROSITE-ProRule" id="PRU00169"/>
    </source>
</evidence>
<keyword evidence="6" id="KW-0843">Virulence</keyword>
<evidence type="ECO:0000256" key="1">
    <source>
        <dbReference type="ARBA" id="ARBA00004496"/>
    </source>
</evidence>
<dbReference type="PANTHER" id="PTHR48111">
    <property type="entry name" value="REGULATOR OF RPOS"/>
    <property type="match status" value="1"/>
</dbReference>
<evidence type="ECO:0000259" key="15">
    <source>
        <dbReference type="PROSITE" id="PS51755"/>
    </source>
</evidence>
<dbReference type="Proteomes" id="UP000245202">
    <property type="component" value="Unassembled WGS sequence"/>
</dbReference>
<evidence type="ECO:0000256" key="8">
    <source>
        <dbReference type="ARBA" id="ARBA00023159"/>
    </source>
</evidence>
<name>A0A2R5EP74_9BACL</name>
<proteinExistence type="predicted"/>
<dbReference type="Pfam" id="PF00072">
    <property type="entry name" value="Response_reg"/>
    <property type="match status" value="1"/>
</dbReference>
<keyword evidence="9" id="KW-0804">Transcription</keyword>
<keyword evidence="4" id="KW-0902">Two-component regulatory system</keyword>
<evidence type="ECO:0000256" key="11">
    <source>
        <dbReference type="ARBA" id="ARBA00039976"/>
    </source>
</evidence>
<feature type="domain" description="OmpR/PhoB-type" evidence="15">
    <location>
        <begin position="123"/>
        <end position="220"/>
    </location>
</feature>
<comment type="subcellular location">
    <subcellularLocation>
        <location evidence="1">Cytoplasm</location>
    </subcellularLocation>
</comment>
<dbReference type="GO" id="GO:0000976">
    <property type="term" value="F:transcription cis-regulatory region binding"/>
    <property type="evidence" value="ECO:0007669"/>
    <property type="project" value="TreeGrafter"/>
</dbReference>
<dbReference type="InterPro" id="IPR011006">
    <property type="entry name" value="CheY-like_superfamily"/>
</dbReference>
<dbReference type="GO" id="GO:0005829">
    <property type="term" value="C:cytosol"/>
    <property type="evidence" value="ECO:0007669"/>
    <property type="project" value="TreeGrafter"/>
</dbReference>
<dbReference type="Gene3D" id="3.40.50.2300">
    <property type="match status" value="1"/>
</dbReference>
<dbReference type="SMART" id="SM00448">
    <property type="entry name" value="REC"/>
    <property type="match status" value="1"/>
</dbReference>
<evidence type="ECO:0000256" key="4">
    <source>
        <dbReference type="ARBA" id="ARBA00023012"/>
    </source>
</evidence>
<keyword evidence="5" id="KW-0805">Transcription regulation</keyword>
<dbReference type="Pfam" id="PF00486">
    <property type="entry name" value="Trans_reg_C"/>
    <property type="match status" value="1"/>
</dbReference>
<keyword evidence="8" id="KW-0010">Activator</keyword>
<sequence length="222" mass="25478">MRTILVADDDLHILELVRLHLVSWRYQVRTAISGDAALALMDDKVDLAIVDVMMPGLDGLALTDKLKKEWDLPVLMLTARGELEDKREGYMAGVDDYLVKPFEPEELLFRIQAILRRYDKPTDPTIALGDLEIRRQTLQVVQGQKKLLLPLKEFELLAILASRPGQVFEREYLMEQVWGLEYESDHTLNTHMNRVRERLASLGSCVRIHTVRGVGYRIEVSP</sequence>
<dbReference type="PROSITE" id="PS51755">
    <property type="entry name" value="OMPR_PHOB"/>
    <property type="match status" value="1"/>
</dbReference>
<dbReference type="GO" id="GO:0000156">
    <property type="term" value="F:phosphorelay response regulator activity"/>
    <property type="evidence" value="ECO:0007669"/>
    <property type="project" value="TreeGrafter"/>
</dbReference>
<dbReference type="EMBL" id="BDQX01000171">
    <property type="protein sequence ID" value="GBG08506.1"/>
    <property type="molecule type" value="Genomic_DNA"/>
</dbReference>
<keyword evidence="2" id="KW-0963">Cytoplasm</keyword>
<dbReference type="PROSITE" id="PS50110">
    <property type="entry name" value="RESPONSE_REGULATORY"/>
    <property type="match status" value="1"/>
</dbReference>
<comment type="function">
    <text evidence="10">Member of the two-component regulatory system HssS/HssR involved in intracellular heme homeostasis and tempering of staphylococcal virulence. Phosphorylated HssR binds to a direct repeat sequence within hrtAB promoter and activates the expression of hrtAB, an efflux pump, in response to extracellular heme, hemin, hemoglobin or blood.</text>
</comment>
<evidence type="ECO:0000259" key="14">
    <source>
        <dbReference type="PROSITE" id="PS50110"/>
    </source>
</evidence>